<evidence type="ECO:0000313" key="2">
    <source>
        <dbReference type="Proteomes" id="UP000000432"/>
    </source>
</evidence>
<evidence type="ECO:0000313" key="1">
    <source>
        <dbReference type="EMBL" id="CCC80376.1"/>
    </source>
</evidence>
<proteinExistence type="predicted"/>
<keyword evidence="2" id="KW-1185">Reference proteome</keyword>
<reference evidence="1 2" key="1">
    <citation type="journal article" date="2003" name="Proc. Natl. Acad. Sci. U.S.A.">
        <title>Complete genome sequence of Lactobacillus plantarum WCFS1.</title>
        <authorList>
            <person name="Kleerebezem M."/>
            <person name="Boekhorst J."/>
            <person name="van Kranenburg R."/>
            <person name="Molenaar D."/>
            <person name="Kuipers O.P."/>
            <person name="Leer R."/>
            <person name="Tarchini R."/>
            <person name="Peters S.A."/>
            <person name="Sandbrink H.M."/>
            <person name="Fiers M.W."/>
            <person name="Stiekema W."/>
            <person name="Lankhorst R.M."/>
            <person name="Bron P.A."/>
            <person name="Hoffer S.M."/>
            <person name="Groot M.N."/>
            <person name="Kerkhoven R."/>
            <person name="de Vries M."/>
            <person name="Ursing B."/>
            <person name="de Vos W.M."/>
            <person name="Siezen R.J."/>
        </authorList>
    </citation>
    <scope>NUCLEOTIDE SEQUENCE [LARGE SCALE GENOMIC DNA]</scope>
    <source>
        <strain evidence="2">ATCC BAA-793 / NCIMB 8826 / WCFS1</strain>
    </source>
</reference>
<dbReference type="EMBL" id="AL935263">
    <property type="protein sequence ID" value="CCC80376.1"/>
    <property type="molecule type" value="Genomic_DNA"/>
</dbReference>
<dbReference type="HOGENOM" id="CLU_2898617_0_0_9"/>
<dbReference type="KEGG" id="lpl:lp_3391"/>
<dbReference type="AlphaFoldDB" id="F9UU74"/>
<gene>
    <name evidence="1" type="ordered locus">lp_3391</name>
</gene>
<reference evidence="1 2" key="3">
    <citation type="journal article" date="2012" name="J. Bacteriol.">
        <title>Complete resequencing and reannotation of the Lactobacillus plantarum WCFS1 genome.</title>
        <authorList>
            <person name="Siezen R.J."/>
            <person name="Francke C."/>
            <person name="Renckens B."/>
            <person name="Boekhorst J."/>
            <person name="Wels M."/>
            <person name="Kleerebezem M."/>
            <person name="van Hijum S.A.F.T."/>
        </authorList>
    </citation>
    <scope>NUCLEOTIDE SEQUENCE [LARGE SCALE GENOMIC DNA]</scope>
    <source>
        <strain evidence="2">ATCC BAA-793 / NCIMB 8826 / WCFS1</strain>
    </source>
</reference>
<reference key="2">
    <citation type="submission" date="2011-06" db="EMBL/GenBank/DDBJ databases">
        <title>Complete resequencing and reannotation of the Lactobacillus plantarum WCFS1 genome.</title>
        <authorList>
            <person name="Siezen R.J."/>
            <person name="Francke C."/>
            <person name="Renckens B."/>
            <person name="Boekhorst J."/>
            <person name="Wels M."/>
            <person name="Kleerebezem M."/>
            <person name="van Hijum S.A.F.T."/>
        </authorList>
    </citation>
    <scope>NUCLEOTIDE SEQUENCE</scope>
    <source>
        <strain>WCFS1</strain>
    </source>
</reference>
<accession>F9UU74</accession>
<organism evidence="1 2">
    <name type="scientific">Lactiplantibacillus plantarum (strain ATCC BAA-793 / NCIMB 8826 / WCFS1)</name>
    <name type="common">Lactobacillus plantarum</name>
    <dbReference type="NCBI Taxonomy" id="220668"/>
    <lineage>
        <taxon>Bacteria</taxon>
        <taxon>Bacillati</taxon>
        <taxon>Bacillota</taxon>
        <taxon>Bacilli</taxon>
        <taxon>Lactobacillales</taxon>
        <taxon>Lactobacillaceae</taxon>
        <taxon>Lactiplantibacillus</taxon>
    </lineage>
</organism>
<protein>
    <submittedName>
        <fullName evidence="1">Prophage P3 protein 0</fullName>
    </submittedName>
</protein>
<name>F9UU74_LACPL</name>
<dbReference type="EnsemblBacteria" id="CCC80376">
    <property type="protein sequence ID" value="CCC80376"/>
    <property type="gene ID" value="lp_3391"/>
</dbReference>
<dbReference type="STRING" id="220668.lp_3391"/>
<sequence length="62" mass="7185">MVHFWCNCGAFYLCPIVSYYTQKLIKRCYTGYFESHCGSLSVAIQSYLTKLVNCTKLKFALK</sequence>
<dbReference type="Proteomes" id="UP000000432">
    <property type="component" value="Chromosome"/>
</dbReference>